<dbReference type="Proteomes" id="UP000626092">
    <property type="component" value="Unassembled WGS sequence"/>
</dbReference>
<dbReference type="EMBL" id="WJXA01000007">
    <property type="protein sequence ID" value="KAF7137755.1"/>
    <property type="molecule type" value="Genomic_DNA"/>
</dbReference>
<evidence type="ECO:0000313" key="2">
    <source>
        <dbReference type="Proteomes" id="UP000626092"/>
    </source>
</evidence>
<protein>
    <submittedName>
        <fullName evidence="1">Uncharacterized protein</fullName>
    </submittedName>
</protein>
<reference evidence="1" key="1">
    <citation type="submission" date="2019-11" db="EMBL/GenBank/DDBJ databases">
        <authorList>
            <person name="Liu Y."/>
            <person name="Hou J."/>
            <person name="Li T.-Q."/>
            <person name="Guan C.-H."/>
            <person name="Wu X."/>
            <person name="Wu H.-Z."/>
            <person name="Ling F."/>
            <person name="Zhang R."/>
            <person name="Shi X.-G."/>
            <person name="Ren J.-P."/>
            <person name="Chen E.-F."/>
            <person name="Sun J.-M."/>
        </authorList>
    </citation>
    <scope>NUCLEOTIDE SEQUENCE</scope>
    <source>
        <strain evidence="1">Adult_tree_wgs_1</strain>
        <tissue evidence="1">Leaves</tissue>
    </source>
</reference>
<keyword evidence="2" id="KW-1185">Reference proteome</keyword>
<gene>
    <name evidence="1" type="ORF">RHSIM_Rhsim07G0194900</name>
</gene>
<organism evidence="1 2">
    <name type="scientific">Rhododendron simsii</name>
    <name type="common">Sims's rhododendron</name>
    <dbReference type="NCBI Taxonomy" id="118357"/>
    <lineage>
        <taxon>Eukaryota</taxon>
        <taxon>Viridiplantae</taxon>
        <taxon>Streptophyta</taxon>
        <taxon>Embryophyta</taxon>
        <taxon>Tracheophyta</taxon>
        <taxon>Spermatophyta</taxon>
        <taxon>Magnoliopsida</taxon>
        <taxon>eudicotyledons</taxon>
        <taxon>Gunneridae</taxon>
        <taxon>Pentapetalae</taxon>
        <taxon>asterids</taxon>
        <taxon>Ericales</taxon>
        <taxon>Ericaceae</taxon>
        <taxon>Ericoideae</taxon>
        <taxon>Rhodoreae</taxon>
        <taxon>Rhododendron</taxon>
    </lineage>
</organism>
<sequence>MMMTSTSCVHGQRGVQKLNDQEVGAKRFTVVANNALYLIRLAKGDKVVENDKDLWANVKPGLMILSDVVSIENSLYEERGRVLKGNQVFGHSGHHILGDVTQFLKRPANMKLINCHVQENRWIYTR</sequence>
<comment type="caution">
    <text evidence="1">The sequence shown here is derived from an EMBL/GenBank/DDBJ whole genome shotgun (WGS) entry which is preliminary data.</text>
</comment>
<name>A0A834GNZ8_RHOSS</name>
<dbReference type="OrthoDB" id="10619184at2759"/>
<evidence type="ECO:0000313" key="1">
    <source>
        <dbReference type="EMBL" id="KAF7137755.1"/>
    </source>
</evidence>
<dbReference type="AlphaFoldDB" id="A0A834GNZ8"/>
<proteinExistence type="predicted"/>
<accession>A0A834GNZ8</accession>